<feature type="transmembrane region" description="Helical" evidence="1">
    <location>
        <begin position="152"/>
        <end position="173"/>
    </location>
</feature>
<dbReference type="EMBL" id="QGTR01000001">
    <property type="protein sequence ID" value="PWW04104.1"/>
    <property type="molecule type" value="Genomic_DNA"/>
</dbReference>
<proteinExistence type="predicted"/>
<dbReference type="Proteomes" id="UP000246352">
    <property type="component" value="Unassembled WGS sequence"/>
</dbReference>
<protein>
    <submittedName>
        <fullName evidence="2">Putative metal-binding membrane protein</fullName>
    </submittedName>
</protein>
<organism evidence="2 3">
    <name type="scientific">Hoeflea marina</name>
    <dbReference type="NCBI Taxonomy" id="274592"/>
    <lineage>
        <taxon>Bacteria</taxon>
        <taxon>Pseudomonadati</taxon>
        <taxon>Pseudomonadota</taxon>
        <taxon>Alphaproteobacteria</taxon>
        <taxon>Hyphomicrobiales</taxon>
        <taxon>Rhizobiaceae</taxon>
        <taxon>Hoeflea</taxon>
    </lineage>
</organism>
<feature type="transmembrane region" description="Helical" evidence="1">
    <location>
        <begin position="288"/>
        <end position="307"/>
    </location>
</feature>
<keyword evidence="1" id="KW-0472">Membrane</keyword>
<sequence length="308" mass="31467">MACQDGIQDPGDGRLDPSGPGVWRAAGVGAHSSWPALGVLAAAVLMAWWFLAAMAGAVAEAGGSAAALGPGMEVIALYLPAEPGSVAARLANLCLSAGDPQFIAAWPRPVRFLALCVMWMAMAMAMMLPMAAPMAGRPAAAAGGRDDAGLGALFAVAGYLAVWLLAAPAFAAVQYGVELASGQDAVVPLQGVAAGSILLGAGLYQFSRPRRICLDRCRGSMPARLAAAGAAPWHLFRTGTREAMWSLGCYWSLMLVVLVTGSMNVLWMLALTVFAFLEITGRGRVTSALGGTIVALWGAALVAGALVA</sequence>
<dbReference type="InterPro" id="IPR018688">
    <property type="entry name" value="PpoB2-like"/>
</dbReference>
<reference evidence="2 3" key="1">
    <citation type="submission" date="2018-05" db="EMBL/GenBank/DDBJ databases">
        <title>Genomic Encyclopedia of Type Strains, Phase IV (KMG-IV): sequencing the most valuable type-strain genomes for metagenomic binning, comparative biology and taxonomic classification.</title>
        <authorList>
            <person name="Goeker M."/>
        </authorList>
    </citation>
    <scope>NUCLEOTIDE SEQUENCE [LARGE SCALE GENOMIC DNA]</scope>
    <source>
        <strain evidence="2 3">DSM 16791</strain>
    </source>
</reference>
<keyword evidence="3" id="KW-1185">Reference proteome</keyword>
<name>A0A317PTW1_9HYPH</name>
<feature type="transmembrane region" description="Helical" evidence="1">
    <location>
        <begin position="33"/>
        <end position="51"/>
    </location>
</feature>
<evidence type="ECO:0000313" key="3">
    <source>
        <dbReference type="Proteomes" id="UP000246352"/>
    </source>
</evidence>
<evidence type="ECO:0000256" key="1">
    <source>
        <dbReference type="SAM" id="Phobius"/>
    </source>
</evidence>
<feature type="transmembrane region" description="Helical" evidence="1">
    <location>
        <begin position="185"/>
        <end position="206"/>
    </location>
</feature>
<dbReference type="RefSeq" id="WP_158284847.1">
    <property type="nucleotide sequence ID" value="NZ_QGTR01000001.1"/>
</dbReference>
<gene>
    <name evidence="2" type="ORF">DFR52_101794</name>
</gene>
<dbReference type="Pfam" id="PF09948">
    <property type="entry name" value="PpoB2"/>
    <property type="match status" value="1"/>
</dbReference>
<feature type="transmembrane region" description="Helical" evidence="1">
    <location>
        <begin position="250"/>
        <end position="276"/>
    </location>
</feature>
<keyword evidence="1" id="KW-1133">Transmembrane helix</keyword>
<evidence type="ECO:0000313" key="2">
    <source>
        <dbReference type="EMBL" id="PWW04104.1"/>
    </source>
</evidence>
<feature type="transmembrane region" description="Helical" evidence="1">
    <location>
        <begin position="112"/>
        <end position="132"/>
    </location>
</feature>
<keyword evidence="1" id="KW-0812">Transmembrane</keyword>
<dbReference type="AlphaFoldDB" id="A0A317PTW1"/>
<accession>A0A317PTW1</accession>
<comment type="caution">
    <text evidence="2">The sequence shown here is derived from an EMBL/GenBank/DDBJ whole genome shotgun (WGS) entry which is preliminary data.</text>
</comment>
<dbReference type="OrthoDB" id="164118at2"/>